<dbReference type="InterPro" id="IPR039424">
    <property type="entry name" value="SBP_5"/>
</dbReference>
<feature type="transmembrane region" description="Helical" evidence="5">
    <location>
        <begin position="12"/>
        <end position="28"/>
    </location>
</feature>
<dbReference type="PROSITE" id="PS51257">
    <property type="entry name" value="PROKAR_LIPOPROTEIN"/>
    <property type="match status" value="1"/>
</dbReference>
<comment type="similarity">
    <text evidence="2">Belongs to the bacterial solute-binding protein 5 family.</text>
</comment>
<dbReference type="Proteomes" id="UP000043763">
    <property type="component" value="Unassembled WGS sequence"/>
</dbReference>
<evidence type="ECO:0000313" key="8">
    <source>
        <dbReference type="Proteomes" id="UP000043763"/>
    </source>
</evidence>
<name>A0A0G4KB61_9SPIR</name>
<keyword evidence="5" id="KW-0812">Transmembrane</keyword>
<keyword evidence="5" id="KW-1133">Transmembrane helix</keyword>
<gene>
    <name evidence="7" type="ORF">BRSU_2805</name>
</gene>
<reference evidence="8" key="1">
    <citation type="submission" date="2015-04" db="EMBL/GenBank/DDBJ databases">
        <authorList>
            <person name="Mushtaq Mamoona"/>
        </authorList>
    </citation>
    <scope>NUCLEOTIDE SEQUENCE [LARGE SCALE GENOMIC DNA]</scope>
    <source>
        <strain evidence="8">AN4859/03</strain>
    </source>
</reference>
<proteinExistence type="inferred from homology"/>
<dbReference type="PIRSF" id="PIRSF002741">
    <property type="entry name" value="MppA"/>
    <property type="match status" value="1"/>
</dbReference>
<keyword evidence="5" id="KW-0472">Membrane</keyword>
<protein>
    <submittedName>
        <fullName evidence="7">Peptide ABC transporter substrate-binding protein</fullName>
    </submittedName>
</protein>
<evidence type="ECO:0000256" key="3">
    <source>
        <dbReference type="ARBA" id="ARBA00022448"/>
    </source>
</evidence>
<dbReference type="FunFam" id="3.90.76.10:FF:000001">
    <property type="entry name" value="Oligopeptide ABC transporter substrate-binding protein"/>
    <property type="match status" value="1"/>
</dbReference>
<keyword evidence="3" id="KW-0813">Transport</keyword>
<dbReference type="GO" id="GO:0043190">
    <property type="term" value="C:ATP-binding cassette (ABC) transporter complex"/>
    <property type="evidence" value="ECO:0007669"/>
    <property type="project" value="InterPro"/>
</dbReference>
<dbReference type="GO" id="GO:0030288">
    <property type="term" value="C:outer membrane-bounded periplasmic space"/>
    <property type="evidence" value="ECO:0007669"/>
    <property type="project" value="UniProtKB-ARBA"/>
</dbReference>
<accession>A0A0G4KB61</accession>
<organism evidence="7 8">
    <name type="scientific">Brachyspira suanatina</name>
    <dbReference type="NCBI Taxonomy" id="381802"/>
    <lineage>
        <taxon>Bacteria</taxon>
        <taxon>Pseudomonadati</taxon>
        <taxon>Spirochaetota</taxon>
        <taxon>Spirochaetia</taxon>
        <taxon>Brachyspirales</taxon>
        <taxon>Brachyspiraceae</taxon>
        <taxon>Brachyspira</taxon>
    </lineage>
</organism>
<keyword evidence="8" id="KW-1185">Reference proteome</keyword>
<dbReference type="Gene3D" id="3.10.105.10">
    <property type="entry name" value="Dipeptide-binding Protein, Domain 3"/>
    <property type="match status" value="1"/>
</dbReference>
<dbReference type="RefSeq" id="WP_245158125.1">
    <property type="nucleotide sequence ID" value="NZ_CVLB01000004.1"/>
</dbReference>
<dbReference type="PANTHER" id="PTHR30290">
    <property type="entry name" value="PERIPLASMIC BINDING COMPONENT OF ABC TRANSPORTER"/>
    <property type="match status" value="1"/>
</dbReference>
<sequence length="542" mass="63369">MVKYSNIHKYYVLKTVIYILFIIFIMISCQKTDINKKEIIVNLFTEPLTIDPSLNTDSWPASYMLHNFEGLVKKDENNNIIPGVAESWNISEDGLIYTIKLRTNAKWSDGKTVTSHDFVYTYQRIVNPKTAAKFSYFLDPIKNAKSIYEGKKNIDTLGVKALDDYTLEIYLETPTAYFLDLLAFPTYLPVRKDIIEKYGDKWTLNPESYIGNGPFKMIERKIDDKLVLERNTYYWDTNNIKLNKITFLLSDDYNLSLSGILNNKLNFSKYVSRKNLDFIKENNILTTKQMLATYCYRINNTNEVLNDIRVREALNLAIDRNYLVETITKLNEKPANAFVAYGINDYEGNFRENGKNYFDISKEGYSNNVIKAKKLLEEAGYSNKKFPPLSITIASEEKDIEIAEAIQNMLKENLNIDTIINKYDFGTYLSYMHSRNFELAMYSWYGDFNDPINFLLPFESTSFQNYGSFINEKYDNYIQIAITNHNNKYRMEVLHKAEDILIENYSIIPLYFINEAFLISTNIKNIEYDPMGMVRFIHSYIE</sequence>
<dbReference type="EMBL" id="CVLB01000004">
    <property type="protein sequence ID" value="CRF35686.1"/>
    <property type="molecule type" value="Genomic_DNA"/>
</dbReference>
<dbReference type="Gene3D" id="3.90.76.10">
    <property type="entry name" value="Dipeptide-binding Protein, Domain 1"/>
    <property type="match status" value="1"/>
</dbReference>
<evidence type="ECO:0000256" key="4">
    <source>
        <dbReference type="ARBA" id="ARBA00022729"/>
    </source>
</evidence>
<dbReference type="SUPFAM" id="SSF53850">
    <property type="entry name" value="Periplasmic binding protein-like II"/>
    <property type="match status" value="1"/>
</dbReference>
<dbReference type="Pfam" id="PF00496">
    <property type="entry name" value="SBP_bac_5"/>
    <property type="match status" value="1"/>
</dbReference>
<dbReference type="CDD" id="cd08504">
    <property type="entry name" value="PBP2_OppA"/>
    <property type="match status" value="1"/>
</dbReference>
<dbReference type="PANTHER" id="PTHR30290:SF79">
    <property type="entry name" value="DIPEPTIDE-BINDING PROTEIN DPPE"/>
    <property type="match status" value="1"/>
</dbReference>
<dbReference type="InterPro" id="IPR000914">
    <property type="entry name" value="SBP_5_dom"/>
</dbReference>
<evidence type="ECO:0000256" key="2">
    <source>
        <dbReference type="ARBA" id="ARBA00005695"/>
    </source>
</evidence>
<dbReference type="GO" id="GO:1904680">
    <property type="term" value="F:peptide transmembrane transporter activity"/>
    <property type="evidence" value="ECO:0007669"/>
    <property type="project" value="TreeGrafter"/>
</dbReference>
<comment type="subcellular location">
    <subcellularLocation>
        <location evidence="1">Cell envelope</location>
    </subcellularLocation>
</comment>
<dbReference type="GO" id="GO:0015833">
    <property type="term" value="P:peptide transport"/>
    <property type="evidence" value="ECO:0007669"/>
    <property type="project" value="TreeGrafter"/>
</dbReference>
<keyword evidence="4" id="KW-0732">Signal</keyword>
<evidence type="ECO:0000313" key="7">
    <source>
        <dbReference type="EMBL" id="CRF35686.1"/>
    </source>
</evidence>
<evidence type="ECO:0000259" key="6">
    <source>
        <dbReference type="Pfam" id="PF00496"/>
    </source>
</evidence>
<dbReference type="AlphaFoldDB" id="A0A0G4KB61"/>
<evidence type="ECO:0000256" key="5">
    <source>
        <dbReference type="SAM" id="Phobius"/>
    </source>
</evidence>
<dbReference type="InterPro" id="IPR030678">
    <property type="entry name" value="Peptide/Ni-bd"/>
</dbReference>
<dbReference type="Gene3D" id="3.40.190.10">
    <property type="entry name" value="Periplasmic binding protein-like II"/>
    <property type="match status" value="1"/>
</dbReference>
<evidence type="ECO:0000256" key="1">
    <source>
        <dbReference type="ARBA" id="ARBA00004196"/>
    </source>
</evidence>
<feature type="domain" description="Solute-binding protein family 5" evidence="6">
    <location>
        <begin position="80"/>
        <end position="462"/>
    </location>
</feature>